<organism evidence="7">
    <name type="scientific">uncultured Thermoleophilia bacterium</name>
    <dbReference type="NCBI Taxonomy" id="1497501"/>
    <lineage>
        <taxon>Bacteria</taxon>
        <taxon>Bacillati</taxon>
        <taxon>Actinomycetota</taxon>
        <taxon>Thermoleophilia</taxon>
        <taxon>environmental samples</taxon>
    </lineage>
</organism>
<feature type="transmembrane region" description="Helical" evidence="6">
    <location>
        <begin position="47"/>
        <end position="66"/>
    </location>
</feature>
<evidence type="ECO:0000313" key="7">
    <source>
        <dbReference type="EMBL" id="CAA9541851.1"/>
    </source>
</evidence>
<accession>A0A6J4U5V3</accession>
<dbReference type="EMBL" id="CADCWC010000291">
    <property type="protein sequence ID" value="CAA9541851.1"/>
    <property type="molecule type" value="Genomic_DNA"/>
</dbReference>
<evidence type="ECO:0000256" key="5">
    <source>
        <dbReference type="SAM" id="MobiDB-lite"/>
    </source>
</evidence>
<feature type="compositionally biased region" description="Low complexity" evidence="5">
    <location>
        <begin position="1010"/>
        <end position="1046"/>
    </location>
</feature>
<evidence type="ECO:0000256" key="3">
    <source>
        <dbReference type="ARBA" id="ARBA00022989"/>
    </source>
</evidence>
<dbReference type="InterPro" id="IPR005372">
    <property type="entry name" value="UPF0182"/>
</dbReference>
<feature type="transmembrane region" description="Helical" evidence="6">
    <location>
        <begin position="227"/>
        <end position="248"/>
    </location>
</feature>
<dbReference type="Pfam" id="PF03699">
    <property type="entry name" value="UPF0182"/>
    <property type="match status" value="1"/>
</dbReference>
<feature type="transmembrane region" description="Helical" evidence="6">
    <location>
        <begin position="120"/>
        <end position="140"/>
    </location>
</feature>
<protein>
    <submittedName>
        <fullName evidence="7">Uncharacterized protein</fullName>
    </submittedName>
</protein>
<gene>
    <name evidence="7" type="ORF">AVDCRST_MAG79-1943</name>
</gene>
<evidence type="ECO:0000256" key="2">
    <source>
        <dbReference type="ARBA" id="ARBA00022692"/>
    </source>
</evidence>
<dbReference type="GO" id="GO:0016020">
    <property type="term" value="C:membrane"/>
    <property type="evidence" value="ECO:0007669"/>
    <property type="project" value="InterPro"/>
</dbReference>
<dbReference type="AlphaFoldDB" id="A0A6J4U5V3"/>
<keyword evidence="3 6" id="KW-1133">Transmembrane helix</keyword>
<feature type="region of interest" description="Disordered" evidence="5">
    <location>
        <begin position="998"/>
        <end position="1046"/>
    </location>
</feature>
<feature type="transmembrane region" description="Helical" evidence="6">
    <location>
        <begin position="183"/>
        <end position="206"/>
    </location>
</feature>
<keyword evidence="2 6" id="KW-0812">Transmembrane</keyword>
<evidence type="ECO:0000256" key="6">
    <source>
        <dbReference type="SAM" id="Phobius"/>
    </source>
</evidence>
<name>A0A6J4U5V3_9ACTN</name>
<feature type="transmembrane region" description="Helical" evidence="6">
    <location>
        <begin position="277"/>
        <end position="295"/>
    </location>
</feature>
<dbReference type="PANTHER" id="PTHR39344">
    <property type="entry name" value="UPF0182 PROTEIN SLL1060"/>
    <property type="match status" value="1"/>
</dbReference>
<sequence>MVASLVVLLIAAWTALSAWSTLAVKSEFYDLIGIGDVYGRRWQTTLLLWLVGLSAAAVVAAPLWGLGIAGRSRGRRPPAAGPHPGPDATDADLDAWTARREVLLEWELAHRRRGRRNDGASTRVFLLGWLVVLGLLTLQLGSTLAGRRDGILAAVDRVPFGQADPIFGYDISFHVFVAPLLQAVLGALLTAFLLAGLVAVGAGVAASRAALAGGDGARARALGERTATVGFVYAGLLLLAGAALVWLARFNLLTGGDETIAGAGRAVRDVDIPTRTVAAVVLAGLGLSMLALAVPRLRARAEPSARRAVLVATGIWVGIAVVLAVVATPAWLVLALVSGALGWLLLRAAAQDPEVADLPVPVWTWPALAVVTSVVVTLIGPLGAALYDAVILRGSTFQVERTYIQHTLENTRRATGLDRAETRQVGYVPNGVTREAIEKVPASVGALRILDEEPTLQACGRQQVFQSQYYACREVDVDRYRLGEERRTVYVIGREIDYDRAPDFSRRHFTYTHGRGVAVAPVNIFNRNGRPAWVAENALGLRRPEIYFGAQPDMPWAMVNTNQPVFDQNRNVDKTWEGSTGLRVGSGLDRLALTYYLGGLPYLGGGRSFWNATSGRLGGPDSQVLLFRDIGARARELAPFLQYDSDPYFAVADGRLKVILNAYAATTNYPYSARFGRPGTESFNYVRNAGVVVMDAYTGETTFYAGDEREPILATWRKVYPELFTPMSEMPESLRAHLRFGEDQFTYMSVALERFHVSDVESFFNNNEAWAPTQEAVGTGAQGQREDSPARYTYAVMPDETQEQFLLIRSYKPRTAGRGVGFSAWFAVSNEPETFGQATLLRFPTGAEEPLDSVDTFTSNVTSDPALSQAIETRGGSVQRGHTVVVPVGDGLLYTQPLYLRNPNDPLPQLWQVIVSFGDGEVYAGSNIEEALRLALAGSSAAAGGDGTEGAAPEDATLEDVVRRAATAFEAYQREVAAGNFEAAGRFLEEARRLVRQAESLADRGAGSGETPPDGTTPTETAPTETEPTETAESAAGETASAQQAP</sequence>
<evidence type="ECO:0000256" key="4">
    <source>
        <dbReference type="ARBA" id="ARBA00023136"/>
    </source>
</evidence>
<proteinExistence type="predicted"/>
<dbReference type="PANTHER" id="PTHR39344:SF1">
    <property type="entry name" value="UPF0182 PROTEIN SLL1060"/>
    <property type="match status" value="1"/>
</dbReference>
<dbReference type="GO" id="GO:0005576">
    <property type="term" value="C:extracellular region"/>
    <property type="evidence" value="ECO:0007669"/>
    <property type="project" value="TreeGrafter"/>
</dbReference>
<keyword evidence="4 6" id="KW-0472">Membrane</keyword>
<keyword evidence="1" id="KW-1003">Cell membrane</keyword>
<evidence type="ECO:0000256" key="1">
    <source>
        <dbReference type="ARBA" id="ARBA00022475"/>
    </source>
</evidence>
<reference evidence="7" key="1">
    <citation type="submission" date="2020-02" db="EMBL/GenBank/DDBJ databases">
        <authorList>
            <person name="Meier V. D."/>
        </authorList>
    </citation>
    <scope>NUCLEOTIDE SEQUENCE</scope>
    <source>
        <strain evidence="7">AVDCRST_MAG79</strain>
    </source>
</reference>